<dbReference type="AlphaFoldDB" id="A0A4U3ESY6"/>
<comment type="caution">
    <text evidence="3">The sequence shown here is derived from an EMBL/GenBank/DDBJ whole genome shotgun (WGS) entry which is preliminary data.</text>
</comment>
<evidence type="ECO:0000313" key="2">
    <source>
        <dbReference type="EMBL" id="MBD8109399.1"/>
    </source>
</evidence>
<dbReference type="RefSeq" id="WP_137270209.1">
    <property type="nucleotide sequence ID" value="NZ_JACYMQ010000024.1"/>
</dbReference>
<proteinExistence type="predicted"/>
<reference evidence="3 4" key="1">
    <citation type="journal article" date="2019" name="Sci. Rep.">
        <title>Differences in resource use lead to coexistence of seed-transmitted microbial populations.</title>
        <authorList>
            <person name="Torres-Cortes G."/>
            <person name="Garcia B.J."/>
            <person name="Compant S."/>
            <person name="Rezki S."/>
            <person name="Jones P."/>
            <person name="Preveaux A."/>
            <person name="Briand M."/>
            <person name="Roulet A."/>
            <person name="Bouchez O."/>
            <person name="Jacobson D."/>
            <person name="Barret M."/>
        </authorList>
    </citation>
    <scope>NUCLEOTIDE SEQUENCE [LARGE SCALE GENOMIC DNA]</scope>
    <source>
        <strain evidence="3 4">CFBP13511</strain>
    </source>
</reference>
<evidence type="ECO:0000313" key="4">
    <source>
        <dbReference type="Proteomes" id="UP000306393"/>
    </source>
</evidence>
<sequence>MAILKLKTAIERNAGPAAPDVSSAGSVPASLTYSDFTSEYRAVLDELVASRLARHGLKSADSVSNVMMQSLMRVVYVGQQQRTPVERLREMVSGSGRQRRDHSDWKPQAAIERQSGMLAGSPRLRRIG</sequence>
<protein>
    <submittedName>
        <fullName evidence="3">Uncharacterized protein</fullName>
    </submittedName>
</protein>
<name>A0A4U3ESY6_9GAMM</name>
<reference evidence="2 5" key="2">
    <citation type="journal article" date="2020" name="FEMS Microbiol. Ecol.">
        <title>Temporal dynamics of bacterial communities during seed development and maturation.</title>
        <authorList>
            <person name="Chesneau G."/>
            <person name="Torres-Cortes G."/>
            <person name="Briand M."/>
            <person name="Darrasse A."/>
            <person name="Preveaux A."/>
            <person name="Marais C."/>
            <person name="Jacques M.A."/>
            <person name="Shade A."/>
            <person name="Barret M."/>
        </authorList>
    </citation>
    <scope>NUCLEOTIDE SEQUENCE [LARGE SCALE GENOMIC DNA]</scope>
    <source>
        <strain evidence="2 5">CFBP13732</strain>
    </source>
</reference>
<dbReference type="Proteomes" id="UP000306393">
    <property type="component" value="Unassembled WGS sequence"/>
</dbReference>
<evidence type="ECO:0000256" key="1">
    <source>
        <dbReference type="SAM" id="MobiDB-lite"/>
    </source>
</evidence>
<evidence type="ECO:0000313" key="5">
    <source>
        <dbReference type="Proteomes" id="UP000661012"/>
    </source>
</evidence>
<dbReference type="EMBL" id="QGAC01000047">
    <property type="protein sequence ID" value="TKJ82856.1"/>
    <property type="molecule type" value="Genomic_DNA"/>
</dbReference>
<dbReference type="Proteomes" id="UP000661012">
    <property type="component" value="Unassembled WGS sequence"/>
</dbReference>
<feature type="region of interest" description="Disordered" evidence="1">
    <location>
        <begin position="90"/>
        <end position="128"/>
    </location>
</feature>
<evidence type="ECO:0000313" key="3">
    <source>
        <dbReference type="EMBL" id="TKJ82856.1"/>
    </source>
</evidence>
<accession>A0A4U3ESY6</accession>
<organism evidence="3 4">
    <name type="scientific">Erwinia persicina</name>
    <dbReference type="NCBI Taxonomy" id="55211"/>
    <lineage>
        <taxon>Bacteria</taxon>
        <taxon>Pseudomonadati</taxon>
        <taxon>Pseudomonadota</taxon>
        <taxon>Gammaproteobacteria</taxon>
        <taxon>Enterobacterales</taxon>
        <taxon>Erwiniaceae</taxon>
        <taxon>Erwinia</taxon>
    </lineage>
</organism>
<keyword evidence="5" id="KW-1185">Reference proteome</keyword>
<dbReference type="EMBL" id="JACYNN010000056">
    <property type="protein sequence ID" value="MBD8109399.1"/>
    <property type="molecule type" value="Genomic_DNA"/>
</dbReference>
<gene>
    <name evidence="3" type="ORF">EpCFBP13511_23585</name>
    <name evidence="2" type="ORF">IFT93_23885</name>
</gene>